<dbReference type="RefSeq" id="WP_166535549.1">
    <property type="nucleotide sequence ID" value="NZ_JAABLM010000001.1"/>
</dbReference>
<proteinExistence type="predicted"/>
<dbReference type="PROSITE" id="PS51257">
    <property type="entry name" value="PROKAR_LIPOPROTEIN"/>
    <property type="match status" value="1"/>
</dbReference>
<evidence type="ECO:0000313" key="2">
    <source>
        <dbReference type="Proteomes" id="UP000798602"/>
    </source>
</evidence>
<gene>
    <name evidence="1" type="ORF">GV828_00700</name>
</gene>
<evidence type="ECO:0000313" key="1">
    <source>
        <dbReference type="EMBL" id="NBL63712.1"/>
    </source>
</evidence>
<evidence type="ECO:0008006" key="3">
    <source>
        <dbReference type="Google" id="ProtNLM"/>
    </source>
</evidence>
<dbReference type="Proteomes" id="UP000798602">
    <property type="component" value="Unassembled WGS sequence"/>
</dbReference>
<comment type="caution">
    <text evidence="1">The sequence shown here is derived from an EMBL/GenBank/DDBJ whole genome shotgun (WGS) entry which is preliminary data.</text>
</comment>
<name>A0ABW9Z576_9FLAO</name>
<dbReference type="EMBL" id="JAABLM010000001">
    <property type="protein sequence ID" value="NBL63712.1"/>
    <property type="molecule type" value="Genomic_DNA"/>
</dbReference>
<accession>A0ABW9Z576</accession>
<keyword evidence="2" id="KW-1185">Reference proteome</keyword>
<protein>
    <recommendedName>
        <fullName evidence="3">Lipocalin-like domain-containing protein</fullName>
    </recommendedName>
</protein>
<reference evidence="2" key="1">
    <citation type="submission" date="2020-01" db="EMBL/GenBank/DDBJ databases">
        <title>Sphingomonas sp. strain CSW-10.</title>
        <authorList>
            <person name="Chen W.-M."/>
        </authorList>
    </citation>
    <scope>NUCLEOTIDE SEQUENCE [LARGE SCALE GENOMIC DNA]</scope>
    <source>
        <strain evidence="2">NST-5</strain>
    </source>
</reference>
<organism evidence="1 2">
    <name type="scientific">Flavobacterium ichthyis</name>
    <dbReference type="NCBI Taxonomy" id="2698827"/>
    <lineage>
        <taxon>Bacteria</taxon>
        <taxon>Pseudomonadati</taxon>
        <taxon>Bacteroidota</taxon>
        <taxon>Flavobacteriia</taxon>
        <taxon>Flavobacteriales</taxon>
        <taxon>Flavobacteriaceae</taxon>
        <taxon>Flavobacterium</taxon>
    </lineage>
</organism>
<sequence length="140" mass="16089">MKNLILIIATVLLFCSCQSDDNNNSTDLYGKWQLIAQQEFDDLIEEEEESTPLVWHSVENGEIYEFRANATFSKSGAIVNNYQGTYQYQSSANVLTLQCNNNDIPSEYQIEWLENNSQIILTRLNGDWVQGSKIKLQKIE</sequence>